<dbReference type="AlphaFoldDB" id="A0A8J8CL28"/>
<evidence type="ECO:0000256" key="2">
    <source>
        <dbReference type="ARBA" id="ARBA00022723"/>
    </source>
</evidence>
<dbReference type="InterPro" id="IPR007115">
    <property type="entry name" value="6-PTP_synth/QueD"/>
</dbReference>
<dbReference type="EMBL" id="JAACVF010000204">
    <property type="protein sequence ID" value="NCN65698.1"/>
    <property type="molecule type" value="Genomic_DNA"/>
</dbReference>
<dbReference type="GO" id="GO:0046872">
    <property type="term" value="F:metal ion binding"/>
    <property type="evidence" value="ECO:0007669"/>
    <property type="project" value="UniProtKB-KW"/>
</dbReference>
<dbReference type="Pfam" id="PF01242">
    <property type="entry name" value="PTPS"/>
    <property type="match status" value="1"/>
</dbReference>
<dbReference type="InterPro" id="IPR038418">
    <property type="entry name" value="6-PTP_synth/QueD_sf"/>
</dbReference>
<evidence type="ECO:0000313" key="6">
    <source>
        <dbReference type="EMBL" id="NCS92072.1"/>
    </source>
</evidence>
<dbReference type="GO" id="GO:0016829">
    <property type="term" value="F:lyase activity"/>
    <property type="evidence" value="ECO:0007669"/>
    <property type="project" value="UniProtKB-KW"/>
</dbReference>
<proteinExistence type="predicted"/>
<evidence type="ECO:0000313" key="7">
    <source>
        <dbReference type="Proteomes" id="UP000738826"/>
    </source>
</evidence>
<comment type="cofactor">
    <cofactor evidence="1">
        <name>Zn(2+)</name>
        <dbReference type="ChEBI" id="CHEBI:29105"/>
    </cofactor>
</comment>
<evidence type="ECO:0000256" key="3">
    <source>
        <dbReference type="ARBA" id="ARBA00022833"/>
    </source>
</evidence>
<gene>
    <name evidence="6" type="ORF">GW779_06720</name>
    <name evidence="5" type="ORF">GW910_06560</name>
</gene>
<name>A0A8J8CL28_9ARCH</name>
<reference evidence="6" key="1">
    <citation type="submission" date="2019-11" db="EMBL/GenBank/DDBJ databases">
        <title>Lipid analysis of CO2-rich subsurface aquifers suggests an autotrophy-based deep biosphere with lysolipids enriched in CPR bacteria.</title>
        <authorList>
            <person name="Probst A.J."/>
            <person name="Elling F.J."/>
            <person name="Castelle C.J."/>
            <person name="Zhu Q."/>
            <person name="Elvert M."/>
            <person name="Birarda G."/>
            <person name="Holman H.-Y."/>
            <person name="Lane K.R."/>
            <person name="Ladd B."/>
            <person name="Ryan M.C."/>
            <person name="Woyke T."/>
            <person name="Hinrichs K.-U."/>
            <person name="Banfield J.F."/>
        </authorList>
    </citation>
    <scope>NUCLEOTIDE SEQUENCE</scope>
    <source>
        <strain evidence="5">CG_2015-01_33_1645</strain>
        <strain evidence="6">CG_2015-04_33_537</strain>
    </source>
</reference>
<dbReference type="Proteomes" id="UP000768163">
    <property type="component" value="Unassembled WGS sequence"/>
</dbReference>
<protein>
    <submittedName>
        <fullName evidence="6">Uncharacterized protein</fullName>
    </submittedName>
</protein>
<evidence type="ECO:0000256" key="1">
    <source>
        <dbReference type="ARBA" id="ARBA00001947"/>
    </source>
</evidence>
<keyword evidence="4" id="KW-0456">Lyase</keyword>
<keyword evidence="3" id="KW-0862">Zinc</keyword>
<sequence length="143" mass="16496">MYCTEISTKFSAAHFLESEFMHGHNFKVNARLYGNLNKKGMVIDLDKAKNALDEICNEFDHKVMLSELSADSKNKAGEIRIKEKTYKIADEDVVFLPIQSTTAEYVVEYIANRLKEKFKAQNLNLNIFVEMEENYDSSACFFD</sequence>
<dbReference type="EMBL" id="JAACQH010000173">
    <property type="protein sequence ID" value="NCS92072.1"/>
    <property type="molecule type" value="Genomic_DNA"/>
</dbReference>
<organism evidence="6 7">
    <name type="scientific">Candidatus Altarchaeum hamiconexum</name>
    <dbReference type="NCBI Taxonomy" id="1803513"/>
    <lineage>
        <taxon>Archaea</taxon>
        <taxon>Candidatus Altarchaeota</taxon>
        <taxon>Candidatus Altiarchaeia</taxon>
        <taxon>Candidatus Altarchaeales</taxon>
        <taxon>Candidatus Altarchaeaceae</taxon>
        <taxon>Candidatus Altarchaeum</taxon>
    </lineage>
</organism>
<evidence type="ECO:0000256" key="4">
    <source>
        <dbReference type="ARBA" id="ARBA00023239"/>
    </source>
</evidence>
<comment type="caution">
    <text evidence="6">The sequence shown here is derived from an EMBL/GenBank/DDBJ whole genome shotgun (WGS) entry which is preliminary data.</text>
</comment>
<accession>A0A8J8CL28</accession>
<dbReference type="PANTHER" id="PTHR12589:SF7">
    <property type="entry name" value="6-PYRUVOYL TETRAHYDROBIOPTERIN SYNTHASE"/>
    <property type="match status" value="1"/>
</dbReference>
<dbReference type="Proteomes" id="UP000738826">
    <property type="component" value="Unassembled WGS sequence"/>
</dbReference>
<dbReference type="SUPFAM" id="SSF55620">
    <property type="entry name" value="Tetrahydrobiopterin biosynthesis enzymes-like"/>
    <property type="match status" value="1"/>
</dbReference>
<keyword evidence="2" id="KW-0479">Metal-binding</keyword>
<dbReference type="PANTHER" id="PTHR12589">
    <property type="entry name" value="PYRUVOYL TETRAHYDROBIOPTERIN SYNTHASE"/>
    <property type="match status" value="1"/>
</dbReference>
<dbReference type="Gene3D" id="3.30.479.10">
    <property type="entry name" value="6-pyruvoyl tetrahydropterin synthase/QueD"/>
    <property type="match status" value="1"/>
</dbReference>
<evidence type="ECO:0000313" key="5">
    <source>
        <dbReference type="EMBL" id="NCN65698.1"/>
    </source>
</evidence>